<evidence type="ECO:0000313" key="3">
    <source>
        <dbReference type="Proteomes" id="UP000095287"/>
    </source>
</evidence>
<dbReference type="InterPro" id="IPR021757">
    <property type="entry name" value="Ribosomal_mL46_N"/>
</dbReference>
<evidence type="ECO:0000259" key="2">
    <source>
        <dbReference type="Pfam" id="PF11788"/>
    </source>
</evidence>
<protein>
    <submittedName>
        <fullName evidence="4">MRP-L46 domain-containing protein</fullName>
    </submittedName>
</protein>
<name>A0A1I8AEL7_9BILA</name>
<evidence type="ECO:0000256" key="1">
    <source>
        <dbReference type="SAM" id="Coils"/>
    </source>
</evidence>
<dbReference type="AlphaFoldDB" id="A0A1I8AEL7"/>
<dbReference type="InterPro" id="IPR040008">
    <property type="entry name" value="Ribosomal_mL46"/>
</dbReference>
<dbReference type="Proteomes" id="UP000095287">
    <property type="component" value="Unplaced"/>
</dbReference>
<dbReference type="Gene3D" id="3.90.79.10">
    <property type="entry name" value="Nucleoside Triphosphate Pyrophosphohydrolase"/>
    <property type="match status" value="2"/>
</dbReference>
<dbReference type="Pfam" id="PF11788">
    <property type="entry name" value="MRP-L46"/>
    <property type="match status" value="1"/>
</dbReference>
<organism evidence="3 4">
    <name type="scientific">Steinernema glaseri</name>
    <dbReference type="NCBI Taxonomy" id="37863"/>
    <lineage>
        <taxon>Eukaryota</taxon>
        <taxon>Metazoa</taxon>
        <taxon>Ecdysozoa</taxon>
        <taxon>Nematoda</taxon>
        <taxon>Chromadorea</taxon>
        <taxon>Rhabditida</taxon>
        <taxon>Tylenchina</taxon>
        <taxon>Panagrolaimomorpha</taxon>
        <taxon>Strongyloidoidea</taxon>
        <taxon>Steinernematidae</taxon>
        <taxon>Steinernema</taxon>
    </lineage>
</organism>
<keyword evidence="1" id="KW-0175">Coiled coil</keyword>
<dbReference type="GO" id="GO:0003735">
    <property type="term" value="F:structural constituent of ribosome"/>
    <property type="evidence" value="ECO:0007669"/>
    <property type="project" value="InterPro"/>
</dbReference>
<dbReference type="WBParaSite" id="L893_g5150.t2">
    <property type="protein sequence ID" value="L893_g5150.t2"/>
    <property type="gene ID" value="L893_g5150"/>
</dbReference>
<feature type="domain" description="Large ribosomal subunit protein mL46 N-terminal" evidence="2">
    <location>
        <begin position="16"/>
        <end position="113"/>
    </location>
</feature>
<dbReference type="GO" id="GO:0005762">
    <property type="term" value="C:mitochondrial large ribosomal subunit"/>
    <property type="evidence" value="ECO:0007669"/>
    <property type="project" value="TreeGrafter"/>
</dbReference>
<dbReference type="PANTHER" id="PTHR13124">
    <property type="entry name" value="39S RIBOSOMAL PROTEIN L46, MITOCHONDRIAL PRECURSOR-RELATED"/>
    <property type="match status" value="1"/>
</dbReference>
<accession>A0A1I8AEL7</accession>
<feature type="coiled-coil region" evidence="1">
    <location>
        <begin position="67"/>
        <end position="130"/>
    </location>
</feature>
<sequence>MSVRRLFSTAAGRRVDIFGAVVLSRFPVVAPPMSDVERRYSEQVLQMEAENSLRSDFELRSIRDKKLIAKKEQLEAEGKDLSELEGELSVTAQMQEDEWKKKASEIRAKLIAKKEQLEAEGKDLSELEGELSVTAQMQEDEWKKKASEIRVKYGLDAPLESTADVHSLKRCLDRKLVLLVKQKLHHRDDDYRTPWIIPQRKNEGESLREQKLHHRDDDYRTPWIIPQRKNEGESLRETVEKCVGDLFEETPKISIMGNAPFASYRYRYPKKLKDVQKADEAEIFFFDAHIHGSKDPEFSKTTLSDFMWCTPEELQATLTTRGYKNRLKTALFE</sequence>
<evidence type="ECO:0000313" key="4">
    <source>
        <dbReference type="WBParaSite" id="L893_g5150.t2"/>
    </source>
</evidence>
<keyword evidence="3" id="KW-1185">Reference proteome</keyword>
<reference evidence="4" key="1">
    <citation type="submission" date="2016-11" db="UniProtKB">
        <authorList>
            <consortium name="WormBaseParasite"/>
        </authorList>
    </citation>
    <scope>IDENTIFICATION</scope>
</reference>
<dbReference type="PANTHER" id="PTHR13124:SF12">
    <property type="entry name" value="LARGE RIBOSOMAL SUBUNIT PROTEIN ML46"/>
    <property type="match status" value="1"/>
</dbReference>
<proteinExistence type="predicted"/>